<dbReference type="RefSeq" id="XP_051863495.1">
    <property type="nucleotide sequence ID" value="XM_052007535.1"/>
</dbReference>
<sequence>MSFGLDAESLETLTFERSKTWSNFLKCCEEIKNGDEIDVSQFESIFDDPGTEEQDEESMMEFEEAEEDDVEDDINTTHHMTKAQLTQLLTCGTNKEILDQTMPIVEEHRRKWKEAGLDRILNTFDAHQIEEHVGGWMRRNNSCYIGPSPKASALSEYYKHHELVESEEEEEEETEQTVLYMRNSCKRSASKKCQKSPRTAVKMYRTLPPMHSERRAQYAAWQLSEEQEQRKHMRSMIQQSKERHRRQRERELIFHTSPRHYSCSMVHKMRKHRDYSRLLPASLSSEEELENSLCECESCNSTTAAHSYYSSYRNNYHSRSMRDPYLRDHHHRREQRYALESRSFSNNVYCKRSMRHQLQRQHAFDHDRRPRLVESKCGCCNSGRLCSKVVHLANSSTEEWVVENKSSPDAYAFETPKQSSSRGKTPLKMSTTRSKAPVKTKIKTIDEELLFEPPKVNFGNNVKTNIRAKMKSIEEERLIEPPKATFFNNFMAPIKSKSKAVEEDMIFETPRTTVGNSSKAPIKAKSKDEELSEEFVFEPPKEKLGYKSRAPIKSKNRTVEEDMLLETPKATVGNSSKAPLKANSKDKELAEELLFEKPTATCGNNSKAPNQTNMNDIDEVLFKQPISVTSNTKSKPKPTVSFSNAVESVPSTSKASSKSKAQKSFKKEQQLPTNDVQNSVASPPKSTRKPRALKEQPLSSAPNEAMKQDNESPPTPEKPISKARATRAAKEPRQKKPVTKTAKKVAKSRKNQKEIDEDELDEEFKRALVLSEQAYVEEQKKSKSQAADETESPQLPEQSMFNNQSVACNSTALSNDTACGRTLKPQKNRVNSNVCIDLCCPDSSRNDIPADTDCTMVTSTTTGCDETVAAAAKRPQLKISKKGVLLYEPQNTVENSHSESTISNKSTANFTLSEHTLSPIIGKHKARKFFKYYTGSCSFDSRCYVYYCPPKKLLNALNTDSKSLDLDLDSSGSSSCDDDLEILAGLGVIYTEIDKGNGDV</sequence>
<reference evidence="3" key="1">
    <citation type="submission" date="2025-08" db="UniProtKB">
        <authorList>
            <consortium name="RefSeq"/>
        </authorList>
    </citation>
    <scope>IDENTIFICATION</scope>
    <source>
        <strain evidence="3">15112-1751.03</strain>
        <tissue evidence="3">Whole Adult</tissue>
    </source>
</reference>
<evidence type="ECO:0000256" key="1">
    <source>
        <dbReference type="SAM" id="MobiDB-lite"/>
    </source>
</evidence>
<feature type="region of interest" description="Disordered" evidence="1">
    <location>
        <begin position="559"/>
        <end position="585"/>
    </location>
</feature>
<feature type="region of interest" description="Disordered" evidence="1">
    <location>
        <begin position="777"/>
        <end position="800"/>
    </location>
</feature>
<evidence type="ECO:0000313" key="2">
    <source>
        <dbReference type="Proteomes" id="UP000515160"/>
    </source>
</evidence>
<feature type="compositionally biased region" description="Polar residues" evidence="1">
    <location>
        <begin position="784"/>
        <end position="800"/>
    </location>
</feature>
<accession>A0A9C6SXA3</accession>
<dbReference type="CTD" id="42065"/>
<dbReference type="Proteomes" id="UP000515160">
    <property type="component" value="Chromosome 2R"/>
</dbReference>
<feature type="compositionally biased region" description="Polar residues" evidence="1">
    <location>
        <begin position="670"/>
        <end position="685"/>
    </location>
</feature>
<feature type="region of interest" description="Disordered" evidence="1">
    <location>
        <begin position="628"/>
        <end position="758"/>
    </location>
</feature>
<keyword evidence="2" id="KW-1185">Reference proteome</keyword>
<name>A0A9C6SXA3_DROAB</name>
<dbReference type="OrthoDB" id="8021929at2759"/>
<feature type="region of interest" description="Disordered" evidence="1">
    <location>
        <begin position="411"/>
        <end position="438"/>
    </location>
</feature>
<dbReference type="GeneID" id="117575062"/>
<proteinExistence type="predicted"/>
<gene>
    <name evidence="3" type="primary">LOC117575062</name>
</gene>
<evidence type="ECO:0000313" key="3">
    <source>
        <dbReference type="RefSeq" id="XP_051863495.1"/>
    </source>
</evidence>
<dbReference type="AlphaFoldDB" id="A0A9C6SXA3"/>
<feature type="compositionally biased region" description="Polar residues" evidence="1">
    <location>
        <begin position="640"/>
        <end position="650"/>
    </location>
</feature>
<organism evidence="2 3">
    <name type="scientific">Drosophila albomicans</name>
    <name type="common">Fruit fly</name>
    <dbReference type="NCBI Taxonomy" id="7291"/>
    <lineage>
        <taxon>Eukaryota</taxon>
        <taxon>Metazoa</taxon>
        <taxon>Ecdysozoa</taxon>
        <taxon>Arthropoda</taxon>
        <taxon>Hexapoda</taxon>
        <taxon>Insecta</taxon>
        <taxon>Pterygota</taxon>
        <taxon>Neoptera</taxon>
        <taxon>Endopterygota</taxon>
        <taxon>Diptera</taxon>
        <taxon>Brachycera</taxon>
        <taxon>Muscomorpha</taxon>
        <taxon>Ephydroidea</taxon>
        <taxon>Drosophilidae</taxon>
        <taxon>Drosophila</taxon>
    </lineage>
</organism>
<feature type="compositionally biased region" description="Polar residues" evidence="1">
    <location>
        <begin position="416"/>
        <end position="434"/>
    </location>
</feature>
<feature type="compositionally biased region" description="Basic residues" evidence="1">
    <location>
        <begin position="735"/>
        <end position="750"/>
    </location>
</feature>
<protein>
    <submittedName>
        <fullName evidence="3">Uncharacterized protein LOC117575062 isoform X2</fullName>
    </submittedName>
</protein>